<proteinExistence type="predicted"/>
<protein>
    <submittedName>
        <fullName evidence="1">Uncharacterized protein</fullName>
    </submittedName>
</protein>
<dbReference type="EMBL" id="MN739976">
    <property type="protein sequence ID" value="QHT81042.1"/>
    <property type="molecule type" value="Genomic_DNA"/>
</dbReference>
<organism evidence="1">
    <name type="scientific">viral metagenome</name>
    <dbReference type="NCBI Taxonomy" id="1070528"/>
    <lineage>
        <taxon>unclassified sequences</taxon>
        <taxon>metagenomes</taxon>
        <taxon>organismal metagenomes</taxon>
    </lineage>
</organism>
<reference evidence="1" key="1">
    <citation type="journal article" date="2020" name="Nature">
        <title>Giant virus diversity and host interactions through global metagenomics.</title>
        <authorList>
            <person name="Schulz F."/>
            <person name="Roux S."/>
            <person name="Paez-Espino D."/>
            <person name="Jungbluth S."/>
            <person name="Walsh D.A."/>
            <person name="Denef V.J."/>
            <person name="McMahon K.D."/>
            <person name="Konstantinidis K.T."/>
            <person name="Eloe-Fadrosh E.A."/>
            <person name="Kyrpides N.C."/>
            <person name="Woyke T."/>
        </authorList>
    </citation>
    <scope>NUCLEOTIDE SEQUENCE</scope>
    <source>
        <strain evidence="1">GVMAG-M-3300023184-135</strain>
    </source>
</reference>
<evidence type="ECO:0000313" key="1">
    <source>
        <dbReference type="EMBL" id="QHT81042.1"/>
    </source>
</evidence>
<accession>A0A6C0HKA3</accession>
<dbReference type="AlphaFoldDB" id="A0A6C0HKA3"/>
<sequence length="121" mass="14149">MSSDTHLPTRTLKILDEYIEKHRGSHLEKGCQKFHTSCPYCQVIVEEQTDKAYDTVVALFSTRVATALLRNPEMADHRPTELLGDLAFVAYQDWVQPRYEDIELSDEELLEHPYVRRKIQE</sequence>
<name>A0A6C0HKA3_9ZZZZ</name>